<dbReference type="OMA" id="KPENEVY"/>
<dbReference type="Proteomes" id="UP000005408">
    <property type="component" value="Unassembled WGS sequence"/>
</dbReference>
<dbReference type="AlphaFoldDB" id="A0A8W8JLZ9"/>
<dbReference type="OrthoDB" id="6285499at2759"/>
<proteinExistence type="predicted"/>
<accession>A0A8W8JLZ9</accession>
<keyword evidence="3" id="KW-1185">Reference proteome</keyword>
<name>A0A8W8JLZ9_MAGGI</name>
<organism evidence="2 3">
    <name type="scientific">Magallana gigas</name>
    <name type="common">Pacific oyster</name>
    <name type="synonym">Crassostrea gigas</name>
    <dbReference type="NCBI Taxonomy" id="29159"/>
    <lineage>
        <taxon>Eukaryota</taxon>
        <taxon>Metazoa</taxon>
        <taxon>Spiralia</taxon>
        <taxon>Lophotrochozoa</taxon>
        <taxon>Mollusca</taxon>
        <taxon>Bivalvia</taxon>
        <taxon>Autobranchia</taxon>
        <taxon>Pteriomorphia</taxon>
        <taxon>Ostreida</taxon>
        <taxon>Ostreoidea</taxon>
        <taxon>Ostreidae</taxon>
        <taxon>Magallana</taxon>
    </lineage>
</organism>
<evidence type="ECO:0000313" key="2">
    <source>
        <dbReference type="EnsemblMetazoa" id="G19439.1:cds"/>
    </source>
</evidence>
<evidence type="ECO:0000313" key="3">
    <source>
        <dbReference type="Proteomes" id="UP000005408"/>
    </source>
</evidence>
<evidence type="ECO:0000256" key="1">
    <source>
        <dbReference type="SAM" id="MobiDB-lite"/>
    </source>
</evidence>
<reference evidence="2" key="1">
    <citation type="submission" date="2022-08" db="UniProtKB">
        <authorList>
            <consortium name="EnsemblMetazoa"/>
        </authorList>
    </citation>
    <scope>IDENTIFICATION</scope>
    <source>
        <strain evidence="2">05x7-T-G4-1.051#20</strain>
    </source>
</reference>
<dbReference type="EnsemblMetazoa" id="G19439.1">
    <property type="protein sequence ID" value="G19439.1:cds"/>
    <property type="gene ID" value="G19439"/>
</dbReference>
<feature type="region of interest" description="Disordered" evidence="1">
    <location>
        <begin position="1"/>
        <end position="39"/>
    </location>
</feature>
<dbReference type="Gene3D" id="3.30.870.10">
    <property type="entry name" value="Endonuclease Chain A"/>
    <property type="match status" value="1"/>
</dbReference>
<protein>
    <submittedName>
        <fullName evidence="2">Uncharacterized protein</fullName>
    </submittedName>
</protein>
<sequence>MSDSEEFSQEDTSAHGDTTSTDVEYPETSYEALQGDTTSTSDDALEEEALIRFQHLESGLCQGDELKTNVSNICKPALKNGKTFIYVIWKSLLFRLLSKPENEVYLATPFLDSKRLTDICDMVLIHSDVANIKRFYVRNKCYGSKRIREVMDVAKTNFPKRYHKTLEREVYDKIVSPSKFFHAKFIGCVNRKRDKALVLLTSANFTNHHFEKDNWDSVVYHSMTSTEFESRFSLD</sequence>